<feature type="domain" description="N-acetyltransferase" evidence="1">
    <location>
        <begin position="55"/>
        <end position="205"/>
    </location>
</feature>
<dbReference type="PANTHER" id="PTHR20905">
    <property type="entry name" value="N-ACETYLTRANSFERASE-RELATED"/>
    <property type="match status" value="1"/>
</dbReference>
<dbReference type="CDD" id="cd04301">
    <property type="entry name" value="NAT_SF"/>
    <property type="match status" value="1"/>
</dbReference>
<accession>A0A226F218</accession>
<evidence type="ECO:0000313" key="2">
    <source>
        <dbReference type="EMBL" id="OXA62986.1"/>
    </source>
</evidence>
<dbReference type="PROSITE" id="PS51186">
    <property type="entry name" value="GNAT"/>
    <property type="match status" value="1"/>
</dbReference>
<organism evidence="2 3">
    <name type="scientific">Folsomia candida</name>
    <name type="common">Springtail</name>
    <dbReference type="NCBI Taxonomy" id="158441"/>
    <lineage>
        <taxon>Eukaryota</taxon>
        <taxon>Metazoa</taxon>
        <taxon>Ecdysozoa</taxon>
        <taxon>Arthropoda</taxon>
        <taxon>Hexapoda</taxon>
        <taxon>Collembola</taxon>
        <taxon>Entomobryomorpha</taxon>
        <taxon>Isotomoidea</taxon>
        <taxon>Isotomidae</taxon>
        <taxon>Proisotominae</taxon>
        <taxon>Folsomia</taxon>
    </lineage>
</organism>
<dbReference type="Pfam" id="PF00583">
    <property type="entry name" value="Acetyltransf_1"/>
    <property type="match status" value="1"/>
</dbReference>
<proteinExistence type="predicted"/>
<dbReference type="GO" id="GO:0008080">
    <property type="term" value="F:N-acetyltransferase activity"/>
    <property type="evidence" value="ECO:0007669"/>
    <property type="project" value="TreeGrafter"/>
</dbReference>
<dbReference type="PANTHER" id="PTHR20905:SF28">
    <property type="entry name" value="GH28833P-RELATED"/>
    <property type="match status" value="1"/>
</dbReference>
<dbReference type="InterPro" id="IPR000182">
    <property type="entry name" value="GNAT_dom"/>
</dbReference>
<dbReference type="Gene3D" id="3.40.630.30">
    <property type="match status" value="1"/>
</dbReference>
<evidence type="ECO:0000259" key="1">
    <source>
        <dbReference type="PROSITE" id="PS51186"/>
    </source>
</evidence>
<comment type="caution">
    <text evidence="2">The sequence shown here is derived from an EMBL/GenBank/DDBJ whole genome shotgun (WGS) entry which is preliminary data.</text>
</comment>
<dbReference type="OMA" id="FCRDERT"/>
<evidence type="ECO:0000313" key="3">
    <source>
        <dbReference type="Proteomes" id="UP000198287"/>
    </source>
</evidence>
<dbReference type="InterPro" id="IPR016181">
    <property type="entry name" value="Acyl_CoA_acyltransferase"/>
</dbReference>
<dbReference type="EMBL" id="LNIX01000001">
    <property type="protein sequence ID" value="OXA62986.1"/>
    <property type="molecule type" value="Genomic_DNA"/>
</dbReference>
<sequence>MQPFTVFGMWKNFNFQLVQETHFSQVLLFLKETFYKDEPIKGIMGNMTKDRVTDLDNRILPRLKDGKTFMAVDQESGKIAGVMIIAACPKDKDWNLPPALSPMTSKVTPFLVELEGSVDMYNRYGVDTYADIFILSVSQDFTGHGLGTELLRRAISWISEMGYQVVQAAFTNPASRRIGEKFGFVEVSRRYLVDAKDDKGNKTMPNADKDQ</sequence>
<dbReference type="SUPFAM" id="SSF55729">
    <property type="entry name" value="Acyl-CoA N-acyltransferases (Nat)"/>
    <property type="match status" value="1"/>
</dbReference>
<dbReference type="AlphaFoldDB" id="A0A226F218"/>
<protein>
    <submittedName>
        <fullName evidence="2">Dopamine N-acetyltransferase</fullName>
    </submittedName>
</protein>
<name>A0A226F218_FOLCA</name>
<dbReference type="OrthoDB" id="2115692at2759"/>
<gene>
    <name evidence="2" type="ORF">Fcan01_00315</name>
</gene>
<reference evidence="2 3" key="1">
    <citation type="submission" date="2015-12" db="EMBL/GenBank/DDBJ databases">
        <title>The genome of Folsomia candida.</title>
        <authorList>
            <person name="Faddeeva A."/>
            <person name="Derks M.F."/>
            <person name="Anvar Y."/>
            <person name="Smit S."/>
            <person name="Van Straalen N."/>
            <person name="Roelofs D."/>
        </authorList>
    </citation>
    <scope>NUCLEOTIDE SEQUENCE [LARGE SCALE GENOMIC DNA]</scope>
    <source>
        <strain evidence="2 3">VU population</strain>
        <tissue evidence="2">Whole body</tissue>
    </source>
</reference>
<dbReference type="Proteomes" id="UP000198287">
    <property type="component" value="Unassembled WGS sequence"/>
</dbReference>
<keyword evidence="2" id="KW-0808">Transferase</keyword>
<keyword evidence="3" id="KW-1185">Reference proteome</keyword>